<keyword evidence="13" id="KW-1185">Reference proteome</keyword>
<dbReference type="InterPro" id="IPR000014">
    <property type="entry name" value="PAS"/>
</dbReference>
<dbReference type="PROSITE" id="PS50112">
    <property type="entry name" value="PAS"/>
    <property type="match status" value="1"/>
</dbReference>
<keyword evidence="2" id="KW-0677">Repeat</keyword>
<dbReference type="InterPro" id="IPR021537">
    <property type="entry name" value="HIF_alpha-like"/>
</dbReference>
<feature type="region of interest" description="Disordered" evidence="10">
    <location>
        <begin position="86"/>
        <end position="107"/>
    </location>
</feature>
<accession>A0AAW0Q0N9</accession>
<dbReference type="GO" id="GO:0005634">
    <property type="term" value="C:nucleus"/>
    <property type="evidence" value="ECO:0007669"/>
    <property type="project" value="UniProtKB-SubCell"/>
</dbReference>
<dbReference type="InterPro" id="IPR035965">
    <property type="entry name" value="PAS-like_dom_sf"/>
</dbReference>
<keyword evidence="6" id="KW-0010">Activator</keyword>
<dbReference type="Gene3D" id="3.30.450.20">
    <property type="entry name" value="PAS domain"/>
    <property type="match status" value="2"/>
</dbReference>
<evidence type="ECO:0000259" key="11">
    <source>
        <dbReference type="PROSITE" id="PS50112"/>
    </source>
</evidence>
<comment type="caution">
    <text evidence="12">The sequence shown here is derived from an EMBL/GenBank/DDBJ whole genome shotgun (WGS) entry which is preliminary data.</text>
</comment>
<dbReference type="GO" id="GO:0000977">
    <property type="term" value="F:RNA polymerase II transcription regulatory region sequence-specific DNA binding"/>
    <property type="evidence" value="ECO:0007669"/>
    <property type="project" value="TreeGrafter"/>
</dbReference>
<dbReference type="FunFam" id="3.30.450.20:FF:000015">
    <property type="entry name" value="Hypoxia-inducible factor 1-alpha isoform 1"/>
    <property type="match status" value="1"/>
</dbReference>
<reference evidence="13" key="1">
    <citation type="submission" date="2024-04" db="EMBL/GenBank/DDBJ databases">
        <title>Salinicola lusitanus LLJ914,a marine bacterium isolated from the Okinawa Trough.</title>
        <authorList>
            <person name="Li J."/>
        </authorList>
    </citation>
    <scope>NUCLEOTIDE SEQUENCE [LARGE SCALE GENOMIC DNA]</scope>
</reference>
<feature type="region of interest" description="Disordered" evidence="10">
    <location>
        <begin position="380"/>
        <end position="432"/>
    </location>
</feature>
<dbReference type="InterPro" id="IPR001610">
    <property type="entry name" value="PAC"/>
</dbReference>
<keyword evidence="7" id="KW-0804">Transcription</keyword>
<sequence length="624" mass="69183">MEDVSPSEHRNRKKSEKSVGHVSHSNHMASAQRFERRPHETLKQILVLALPVMFQRAARSRGSCVLGDAARCRRSQETEIFYELAPGAAPAPPGHHAPGQSRHHEGDAELPATAPLLTPDIKSEESEDDPMDQFYPQVLGGFIMVLCEEGDILELLGQSLFEFVHPCDQEELRDLLTTRSGVSRKQNSKQPTERSFFLRMKNTLTSRGRTVNLKSATWKVLHCTGHMRSHQGSRVLSLLCEPLPHPSSVEFPLDSSTLLTRHSMDLRFTHCEGRVLELLGYEAEHLIGCSAYHFYHALDFDHISTSLQTLLSKGQVRTRQYRFLARPGGFVWVETQATVLYSRSGQPDAIVCLNFILSAIEQPDVVFSVEQRCADMKGEPVSSVLQEPLTEPLTEPLSEPCSPAQDAGLNKLSFSSPKPDCESRAPQDPQDLCSPALRQLLSPIFNTPPSSCSPTSSPEHQAVPEVPSPEEPMDTSGVERFFAMWPDADKDQGRTLLHMDDMDLDMLAPYISMDDDFQLSALSAPEEVESPAGLGSVGLGSGRRKRVLSVDTELLPEKRLKGLTEEEELLGCLQESDQSKRGWNQLLTDKDPVLGGVQSERAGLMAELFLSRHGDLSPPLSPMT</sequence>
<organism evidence="12 13">
    <name type="scientific">Mugilogobius chulae</name>
    <name type="common">yellowstripe goby</name>
    <dbReference type="NCBI Taxonomy" id="88201"/>
    <lineage>
        <taxon>Eukaryota</taxon>
        <taxon>Metazoa</taxon>
        <taxon>Chordata</taxon>
        <taxon>Craniata</taxon>
        <taxon>Vertebrata</taxon>
        <taxon>Euteleostomi</taxon>
        <taxon>Actinopterygii</taxon>
        <taxon>Neopterygii</taxon>
        <taxon>Teleostei</taxon>
        <taxon>Neoteleostei</taxon>
        <taxon>Acanthomorphata</taxon>
        <taxon>Gobiaria</taxon>
        <taxon>Gobiiformes</taxon>
        <taxon>Gobioidei</taxon>
        <taxon>Gobiidae</taxon>
        <taxon>Gobionellinae</taxon>
        <taxon>Mugilogobius</taxon>
    </lineage>
</organism>
<dbReference type="PANTHER" id="PTHR23043">
    <property type="entry name" value="HYPOXIA-INDUCIBLE FACTOR 1 ALPHA"/>
    <property type="match status" value="1"/>
</dbReference>
<evidence type="ECO:0000256" key="1">
    <source>
        <dbReference type="ARBA" id="ARBA00004123"/>
    </source>
</evidence>
<evidence type="ECO:0000313" key="12">
    <source>
        <dbReference type="EMBL" id="KAK7939481.1"/>
    </source>
</evidence>
<evidence type="ECO:0000256" key="2">
    <source>
        <dbReference type="ARBA" id="ARBA00022737"/>
    </source>
</evidence>
<dbReference type="Pfam" id="PF11413">
    <property type="entry name" value="HIF-1"/>
    <property type="match status" value="1"/>
</dbReference>
<keyword evidence="5" id="KW-0238">DNA-binding</keyword>
<dbReference type="CDD" id="cd00130">
    <property type="entry name" value="PAS"/>
    <property type="match status" value="2"/>
</dbReference>
<dbReference type="GO" id="GO:0000981">
    <property type="term" value="F:DNA-binding transcription factor activity, RNA polymerase II-specific"/>
    <property type="evidence" value="ECO:0007669"/>
    <property type="project" value="TreeGrafter"/>
</dbReference>
<dbReference type="PANTHER" id="PTHR23043:SF34">
    <property type="entry name" value="HYPOXIA-INDUCIBLE FACTOR 1 SUBUNIT ALPHA,-LIKE"/>
    <property type="match status" value="1"/>
</dbReference>
<dbReference type="EMBL" id="JBBPFD010000002">
    <property type="protein sequence ID" value="KAK7939481.1"/>
    <property type="molecule type" value="Genomic_DNA"/>
</dbReference>
<gene>
    <name evidence="12" type="ORF">WMY93_002807</name>
</gene>
<keyword evidence="9" id="KW-0379">Hydroxylation</keyword>
<evidence type="ECO:0000256" key="7">
    <source>
        <dbReference type="ARBA" id="ARBA00023163"/>
    </source>
</evidence>
<dbReference type="SMART" id="SM00086">
    <property type="entry name" value="PAC"/>
    <property type="match status" value="1"/>
</dbReference>
<feature type="region of interest" description="Disordered" evidence="10">
    <location>
        <begin position="1"/>
        <end position="36"/>
    </location>
</feature>
<evidence type="ECO:0000256" key="3">
    <source>
        <dbReference type="ARBA" id="ARBA00022843"/>
    </source>
</evidence>
<dbReference type="GO" id="GO:0071456">
    <property type="term" value="P:cellular response to hypoxia"/>
    <property type="evidence" value="ECO:0007669"/>
    <property type="project" value="TreeGrafter"/>
</dbReference>
<evidence type="ECO:0000256" key="8">
    <source>
        <dbReference type="ARBA" id="ARBA00023242"/>
    </source>
</evidence>
<keyword evidence="4" id="KW-0805">Transcription regulation</keyword>
<dbReference type="Proteomes" id="UP001460270">
    <property type="component" value="Unassembled WGS sequence"/>
</dbReference>
<feature type="domain" description="PAS" evidence="11">
    <location>
        <begin position="275"/>
        <end position="314"/>
    </location>
</feature>
<feature type="region of interest" description="Disordered" evidence="10">
    <location>
        <begin position="444"/>
        <end position="473"/>
    </location>
</feature>
<dbReference type="SUPFAM" id="SSF55785">
    <property type="entry name" value="PYP-like sensor domain (PAS domain)"/>
    <property type="match status" value="1"/>
</dbReference>
<evidence type="ECO:0000256" key="4">
    <source>
        <dbReference type="ARBA" id="ARBA00023015"/>
    </source>
</evidence>
<keyword evidence="3" id="KW-0832">Ubl conjugation</keyword>
<keyword evidence="8" id="KW-0539">Nucleus</keyword>
<comment type="subcellular location">
    <subcellularLocation>
        <location evidence="1">Nucleus</location>
    </subcellularLocation>
</comment>
<evidence type="ECO:0000256" key="6">
    <source>
        <dbReference type="ARBA" id="ARBA00023159"/>
    </source>
</evidence>
<dbReference type="AlphaFoldDB" id="A0AAW0Q0N9"/>
<name>A0AAW0Q0N9_9GOBI</name>
<evidence type="ECO:0000256" key="9">
    <source>
        <dbReference type="ARBA" id="ARBA00023278"/>
    </source>
</evidence>
<dbReference type="Pfam" id="PF14598">
    <property type="entry name" value="PAS_11"/>
    <property type="match status" value="1"/>
</dbReference>
<evidence type="ECO:0000313" key="13">
    <source>
        <dbReference type="Proteomes" id="UP001460270"/>
    </source>
</evidence>
<evidence type="ECO:0000256" key="5">
    <source>
        <dbReference type="ARBA" id="ARBA00023125"/>
    </source>
</evidence>
<evidence type="ECO:0000256" key="10">
    <source>
        <dbReference type="SAM" id="MobiDB-lite"/>
    </source>
</evidence>
<proteinExistence type="predicted"/>
<feature type="compositionally biased region" description="Low complexity" evidence="10">
    <location>
        <begin position="447"/>
        <end position="458"/>
    </location>
</feature>
<protein>
    <recommendedName>
        <fullName evidence="11">PAS domain-containing protein</fullName>
    </recommendedName>
</protein>